<dbReference type="InterPro" id="IPR005198">
    <property type="entry name" value="Glyco_hydro_76"/>
</dbReference>
<name>A0A9X4QL98_9BACL</name>
<dbReference type="InterPro" id="IPR008928">
    <property type="entry name" value="6-hairpin_glycosidase_sf"/>
</dbReference>
<organism evidence="1 2">
    <name type="scientific">Cohnella ginsengisoli</name>
    <dbReference type="NCBI Taxonomy" id="425004"/>
    <lineage>
        <taxon>Bacteria</taxon>
        <taxon>Bacillati</taxon>
        <taxon>Bacillota</taxon>
        <taxon>Bacilli</taxon>
        <taxon>Bacillales</taxon>
        <taxon>Paenibacillaceae</taxon>
        <taxon>Cohnella</taxon>
    </lineage>
</organism>
<dbReference type="Proteomes" id="UP001153387">
    <property type="component" value="Unassembled WGS sequence"/>
</dbReference>
<accession>A0A9X4QL98</accession>
<dbReference type="PIRSF" id="PIRSF021505">
    <property type="entry name" value="O_gly_hdrol"/>
    <property type="match status" value="1"/>
</dbReference>
<reference evidence="1 2" key="1">
    <citation type="submission" date="2022-10" db="EMBL/GenBank/DDBJ databases">
        <title>Comparative genomic analysis of Cohnella hashimotonis sp. nov., isolated from the International Space Station.</title>
        <authorList>
            <person name="Simpson A."/>
            <person name="Venkateswaran K."/>
        </authorList>
    </citation>
    <scope>NUCLEOTIDE SEQUENCE [LARGE SCALE GENOMIC DNA]</scope>
    <source>
        <strain evidence="1 2">DSM 18997</strain>
    </source>
</reference>
<dbReference type="Pfam" id="PF03663">
    <property type="entry name" value="Glyco_hydro_76"/>
    <property type="match status" value="1"/>
</dbReference>
<dbReference type="EMBL" id="JAPDHZ010000002">
    <property type="protein sequence ID" value="MDG0790504.1"/>
    <property type="molecule type" value="Genomic_DNA"/>
</dbReference>
<comment type="caution">
    <text evidence="1">The sequence shown here is derived from an EMBL/GenBank/DDBJ whole genome shotgun (WGS) entry which is preliminary data.</text>
</comment>
<dbReference type="PANTHER" id="PTHR47791">
    <property type="entry name" value="MEIOTICALLY UP-REGULATED GENE 191 PROTEIN"/>
    <property type="match status" value="1"/>
</dbReference>
<dbReference type="GO" id="GO:0016787">
    <property type="term" value="F:hydrolase activity"/>
    <property type="evidence" value="ECO:0007669"/>
    <property type="project" value="UniProtKB-KW"/>
</dbReference>
<dbReference type="Gene3D" id="1.50.10.20">
    <property type="match status" value="1"/>
</dbReference>
<dbReference type="InterPro" id="IPR053169">
    <property type="entry name" value="MUG_Protein"/>
</dbReference>
<gene>
    <name evidence="1" type="ORF">OMP38_06315</name>
</gene>
<evidence type="ECO:0000313" key="1">
    <source>
        <dbReference type="EMBL" id="MDG0790504.1"/>
    </source>
</evidence>
<sequence>MLWNERAEKAQRALDGEFWNPSIRMYDIETPCPDGACNTIFHYWWMAHAVDGLADGLLRTGDDWYADRLSELHEGIRTKNGGAFPNLLYDDMEWMAIAWLRAYDATGEERYKQTVLSLWADIRTGWNDTMGGGIAWHKKQLGYKNTPANGPAAILAVRLYRSFGREEDLSWAIRIYDWLKRHLVDPVTGFVWDGMNRLGDGAIDKEWRFTYCQGVFIGAAVELFRETGDAAYLADANRTAEAASAEWGGGILPDEGDGDGGLFKGILVRYLSELVLEGREATSAPAAWLLRNGATLWAATHGPQDPGRDLFGTDWRSAPAGKVTLSAQLSGVFLFERLAALEKRGLLPAADAAFA</sequence>
<dbReference type="SUPFAM" id="SSF48208">
    <property type="entry name" value="Six-hairpin glycosidases"/>
    <property type="match status" value="1"/>
</dbReference>
<keyword evidence="1" id="KW-0378">Hydrolase</keyword>
<dbReference type="InterPro" id="IPR014512">
    <property type="entry name" value="O_gly_hydro"/>
</dbReference>
<proteinExistence type="predicted"/>
<dbReference type="AlphaFoldDB" id="A0A9X4QL98"/>
<dbReference type="PANTHER" id="PTHR47791:SF3">
    <property type="entry name" value="MEIOTICALLY UP-REGULATED GENE 191 PROTEIN"/>
    <property type="match status" value="1"/>
</dbReference>
<dbReference type="RefSeq" id="WP_277565190.1">
    <property type="nucleotide sequence ID" value="NZ_JAPDHZ010000002.1"/>
</dbReference>
<evidence type="ECO:0000313" key="2">
    <source>
        <dbReference type="Proteomes" id="UP001153387"/>
    </source>
</evidence>
<protein>
    <submittedName>
        <fullName evidence="1">Glycosyl hydrolase</fullName>
    </submittedName>
</protein>
<dbReference type="GO" id="GO:0005975">
    <property type="term" value="P:carbohydrate metabolic process"/>
    <property type="evidence" value="ECO:0007669"/>
    <property type="project" value="InterPro"/>
</dbReference>
<keyword evidence="2" id="KW-1185">Reference proteome</keyword>